<organism evidence="1 2">
    <name type="scientific">Arthrobotrys conoides</name>
    <dbReference type="NCBI Taxonomy" id="74498"/>
    <lineage>
        <taxon>Eukaryota</taxon>
        <taxon>Fungi</taxon>
        <taxon>Dikarya</taxon>
        <taxon>Ascomycota</taxon>
        <taxon>Pezizomycotina</taxon>
        <taxon>Orbiliomycetes</taxon>
        <taxon>Orbiliales</taxon>
        <taxon>Orbiliaceae</taxon>
        <taxon>Arthrobotrys</taxon>
    </lineage>
</organism>
<proteinExistence type="predicted"/>
<sequence length="244" mass="27871">MVWDYNDRTPPLQPKAARLRFIPPLMLGLRKIPHVIWGDDALICHEAPVVVWTSMEILVPTAYLEEAANCLTKSLPTFSRAAFPSSKNDELLPCYSDDCILLAADKSLSATANYIILIPDTLFHFDTTDKTLIQEPPSYFKLSSEFSQVGVPSFAGLMSALLSCVDKSKTQGFSGFQEGRWRMNRLIEKIVCRVIMLVAWKRREPWEKYYDDPEEYPPKLKEIRNCLPVENIPVFDSIYTKHHG</sequence>
<accession>A0AAN8RP38</accession>
<protein>
    <submittedName>
        <fullName evidence="1">Uncharacterized protein</fullName>
    </submittedName>
</protein>
<dbReference type="Proteomes" id="UP001307849">
    <property type="component" value="Unassembled WGS sequence"/>
</dbReference>
<evidence type="ECO:0000313" key="2">
    <source>
        <dbReference type="Proteomes" id="UP001307849"/>
    </source>
</evidence>
<keyword evidence="2" id="KW-1185">Reference proteome</keyword>
<gene>
    <name evidence="1" type="ORF">TWF506_004757</name>
</gene>
<comment type="caution">
    <text evidence="1">The sequence shown here is derived from an EMBL/GenBank/DDBJ whole genome shotgun (WGS) entry which is preliminary data.</text>
</comment>
<evidence type="ECO:0000313" key="1">
    <source>
        <dbReference type="EMBL" id="KAK6497284.1"/>
    </source>
</evidence>
<dbReference type="AlphaFoldDB" id="A0AAN8RP38"/>
<name>A0AAN8RP38_9PEZI</name>
<reference evidence="1 2" key="1">
    <citation type="submission" date="2019-10" db="EMBL/GenBank/DDBJ databases">
        <authorList>
            <person name="Palmer J.M."/>
        </authorList>
    </citation>
    <scope>NUCLEOTIDE SEQUENCE [LARGE SCALE GENOMIC DNA]</scope>
    <source>
        <strain evidence="1 2">TWF506</strain>
    </source>
</reference>
<dbReference type="EMBL" id="JAVHJM010000015">
    <property type="protein sequence ID" value="KAK6497284.1"/>
    <property type="molecule type" value="Genomic_DNA"/>
</dbReference>